<name>J9G5B0_9ZZZZ</name>
<comment type="caution">
    <text evidence="1">The sequence shown here is derived from an EMBL/GenBank/DDBJ whole genome shotgun (WGS) entry which is preliminary data.</text>
</comment>
<dbReference type="AlphaFoldDB" id="J9G5B0"/>
<gene>
    <name evidence="1" type="ORF">EVA_09863</name>
</gene>
<dbReference type="EMBL" id="AMCI01002713">
    <property type="protein sequence ID" value="EJX02029.1"/>
    <property type="molecule type" value="Genomic_DNA"/>
</dbReference>
<evidence type="ECO:0000313" key="1">
    <source>
        <dbReference type="EMBL" id="EJX02029.1"/>
    </source>
</evidence>
<protein>
    <submittedName>
        <fullName evidence="1">Uncharacterized protein</fullName>
    </submittedName>
</protein>
<reference evidence="1" key="1">
    <citation type="journal article" date="2012" name="PLoS ONE">
        <title>Gene sets for utilization of primary and secondary nutrition supplies in the distal gut of endangered iberian lynx.</title>
        <authorList>
            <person name="Alcaide M."/>
            <person name="Messina E."/>
            <person name="Richter M."/>
            <person name="Bargiela R."/>
            <person name="Peplies J."/>
            <person name="Huws S.A."/>
            <person name="Newbold C.J."/>
            <person name="Golyshin P.N."/>
            <person name="Simon M.A."/>
            <person name="Lopez G."/>
            <person name="Yakimov M.M."/>
            <person name="Ferrer M."/>
        </authorList>
    </citation>
    <scope>NUCLEOTIDE SEQUENCE</scope>
</reference>
<organism evidence="1">
    <name type="scientific">gut metagenome</name>
    <dbReference type="NCBI Taxonomy" id="749906"/>
    <lineage>
        <taxon>unclassified sequences</taxon>
        <taxon>metagenomes</taxon>
        <taxon>organismal metagenomes</taxon>
    </lineage>
</organism>
<proteinExistence type="predicted"/>
<accession>J9G5B0</accession>
<sequence>MISQFCRQYKSTCLFASDRTDVSPFTGEACQSRSYCETSRRSLTCRVKMKLTFH</sequence>